<dbReference type="RefSeq" id="XP_056549991.1">
    <property type="nucleotide sequence ID" value="XM_056704031.1"/>
</dbReference>
<dbReference type="AlphaFoldDB" id="A0A9W9UXF5"/>
<dbReference type="Proteomes" id="UP001147782">
    <property type="component" value="Unassembled WGS sequence"/>
</dbReference>
<accession>A0A9W9UXF5</accession>
<organism evidence="1 2">
    <name type="scientific">Penicillium cataractarum</name>
    <dbReference type="NCBI Taxonomy" id="2100454"/>
    <lineage>
        <taxon>Eukaryota</taxon>
        <taxon>Fungi</taxon>
        <taxon>Dikarya</taxon>
        <taxon>Ascomycota</taxon>
        <taxon>Pezizomycotina</taxon>
        <taxon>Eurotiomycetes</taxon>
        <taxon>Eurotiomycetidae</taxon>
        <taxon>Eurotiales</taxon>
        <taxon>Aspergillaceae</taxon>
        <taxon>Penicillium</taxon>
    </lineage>
</organism>
<dbReference type="OrthoDB" id="4347339at2759"/>
<protein>
    <submittedName>
        <fullName evidence="1">Uncharacterized protein</fullName>
    </submittedName>
</protein>
<dbReference type="GeneID" id="81443210"/>
<keyword evidence="2" id="KW-1185">Reference proteome</keyword>
<comment type="caution">
    <text evidence="1">The sequence shown here is derived from an EMBL/GenBank/DDBJ whole genome shotgun (WGS) entry which is preliminary data.</text>
</comment>
<reference evidence="1" key="2">
    <citation type="journal article" date="2023" name="IMA Fungus">
        <title>Comparative genomic study of the Penicillium genus elucidates a diverse pangenome and 15 lateral gene transfer events.</title>
        <authorList>
            <person name="Petersen C."/>
            <person name="Sorensen T."/>
            <person name="Nielsen M.R."/>
            <person name="Sondergaard T.E."/>
            <person name="Sorensen J.L."/>
            <person name="Fitzpatrick D.A."/>
            <person name="Frisvad J.C."/>
            <person name="Nielsen K.L."/>
        </authorList>
    </citation>
    <scope>NUCLEOTIDE SEQUENCE</scope>
    <source>
        <strain evidence="1">IBT 29864</strain>
    </source>
</reference>
<reference evidence="1" key="1">
    <citation type="submission" date="2022-11" db="EMBL/GenBank/DDBJ databases">
        <authorList>
            <person name="Petersen C."/>
        </authorList>
    </citation>
    <scope>NUCLEOTIDE SEQUENCE</scope>
    <source>
        <strain evidence="1">IBT 29864</strain>
    </source>
</reference>
<sequence length="430" mass="48640">MSFLRGRQHWVTIGLVNDAQGQQDVLNILRGIRADFPIHLNLQSAPNCDRLKRAISRRIRNMPGNIPCLYREDALGALYELFALCRSDWSATGSARTEEVSGGSCEEGSDSESDSFFVGGGLGNYHGPFEEIIPEIGYTFTSDTVNLDAHATHPVEEYARQGDQPGWGHTNSDSSPQYDPMDVVTHEQTQTIAHNQVPPWQQRQEKYEWDWFNYQHTNVIFNAFVDITWARYPRCRETIRLSDLMGKTTNLSRTSLFPRARHQSRSPDGDWIRLDSVSLPKLRNQLQVIRSLDQAKDAIWWSPDPLDTTRLDSTESQARIDNQRDLTWAVYRSFDAPWQDWRGRRLAVMSPSQGKYPRFSIIIRDVEDLVDTAESMDVEFDSSSTTSSVCEMFEGLGGSGESICGDDLADSLSAIINEPLQPNGWVSGPL</sequence>
<evidence type="ECO:0000313" key="2">
    <source>
        <dbReference type="Proteomes" id="UP001147782"/>
    </source>
</evidence>
<evidence type="ECO:0000313" key="1">
    <source>
        <dbReference type="EMBL" id="KAJ5358705.1"/>
    </source>
</evidence>
<proteinExistence type="predicted"/>
<name>A0A9W9UXF5_9EURO</name>
<dbReference type="EMBL" id="JAPZBS010000009">
    <property type="protein sequence ID" value="KAJ5358705.1"/>
    <property type="molecule type" value="Genomic_DNA"/>
</dbReference>
<gene>
    <name evidence="1" type="ORF">N7496_011118</name>
</gene>